<reference evidence="1 2" key="1">
    <citation type="submission" date="2016-10" db="EMBL/GenBank/DDBJ databases">
        <authorList>
            <person name="de Groot N.N."/>
        </authorList>
    </citation>
    <scope>NUCLEOTIDE SEQUENCE [LARGE SCALE GENOMIC DNA]</scope>
    <source>
        <strain evidence="1 2">DSM 15345</strain>
    </source>
</reference>
<gene>
    <name evidence="1" type="ORF">SAMN05444370_103372</name>
</gene>
<dbReference type="STRING" id="89524.SAMN05444370_103372"/>
<dbReference type="OrthoDB" id="9802022at2"/>
<dbReference type="CDD" id="cd06357">
    <property type="entry name" value="PBP1_AmiC"/>
    <property type="match status" value="1"/>
</dbReference>
<dbReference type="Gene3D" id="3.40.50.2300">
    <property type="match status" value="2"/>
</dbReference>
<dbReference type="AlphaFoldDB" id="A0A1H3Z4J7"/>
<evidence type="ECO:0000313" key="2">
    <source>
        <dbReference type="Proteomes" id="UP000198703"/>
    </source>
</evidence>
<dbReference type="InterPro" id="IPR039570">
    <property type="entry name" value="AmiC_PBP1"/>
</dbReference>
<dbReference type="Proteomes" id="UP000198703">
    <property type="component" value="Unassembled WGS sequence"/>
</dbReference>
<dbReference type="GO" id="GO:0033218">
    <property type="term" value="F:amide binding"/>
    <property type="evidence" value="ECO:0007669"/>
    <property type="project" value="InterPro"/>
</dbReference>
<keyword evidence="2" id="KW-1185">Reference proteome</keyword>
<organism evidence="1 2">
    <name type="scientific">Rubrimonas cliftonensis</name>
    <dbReference type="NCBI Taxonomy" id="89524"/>
    <lineage>
        <taxon>Bacteria</taxon>
        <taxon>Pseudomonadati</taxon>
        <taxon>Pseudomonadota</taxon>
        <taxon>Alphaproteobacteria</taxon>
        <taxon>Rhodobacterales</taxon>
        <taxon>Paracoccaceae</taxon>
        <taxon>Rubrimonas</taxon>
    </lineage>
</organism>
<dbReference type="SUPFAM" id="SSF53822">
    <property type="entry name" value="Periplasmic binding protein-like I"/>
    <property type="match status" value="1"/>
</dbReference>
<dbReference type="RefSeq" id="WP_093251633.1">
    <property type="nucleotide sequence ID" value="NZ_FNQM01000003.1"/>
</dbReference>
<dbReference type="EMBL" id="FNQM01000003">
    <property type="protein sequence ID" value="SEA18202.1"/>
    <property type="molecule type" value="Genomic_DNA"/>
</dbReference>
<sequence length="387" mass="41780">MERLNIRVGVLFSCSGSYAAVGRAMRAGAELAIAEVNADASRAVVLDPVAMDPGGVTSAYSDAVRRMLTEEGVSHVFGCYTSSSRKEVLPLFEKNDAMLWYPSHYEGFETNENVVYTGAAPNQHVVPLARHLLTRHGARGWFVGSNYVWAWENNRILREALMEVGGAVLGERYFPVGETDFDALAAQILRDRPDFIFTTLIGESCYAFIRRLRRAAREAGVDQARDMPIASCSLSEVELPFLGDAADGHLSSSVYFSSVASAENARFTAAWSRQHPDLGFTCADAEASYVAVHLLAGAAEASGGAALGPVREALRGLSFAAPQGLVRVDPDNLHCCMRPRIGRSTAAGTFELLFEEAGPVRPDPYLVWVKRISGGAELGPGFLRAAT</sequence>
<proteinExistence type="predicted"/>
<evidence type="ECO:0000313" key="1">
    <source>
        <dbReference type="EMBL" id="SEA18202.1"/>
    </source>
</evidence>
<dbReference type="PANTHER" id="PTHR47628">
    <property type="match status" value="1"/>
</dbReference>
<dbReference type="InterPro" id="IPR028082">
    <property type="entry name" value="Peripla_BP_I"/>
</dbReference>
<name>A0A1H3Z4J7_9RHOB</name>
<protein>
    <submittedName>
        <fullName evidence="1">Amino acid/amide ABC transporter substrate-binding protein, HAAT family</fullName>
    </submittedName>
</protein>
<dbReference type="Pfam" id="PF13433">
    <property type="entry name" value="Peripla_BP_5"/>
    <property type="match status" value="1"/>
</dbReference>
<accession>A0A1H3Z4J7</accession>
<dbReference type="PANTHER" id="PTHR47628:SF1">
    <property type="entry name" value="ALIPHATIC AMIDASE EXPRESSION-REGULATING PROTEIN"/>
    <property type="match status" value="1"/>
</dbReference>